<accession>A0ABD3HP74</accession>
<feature type="region of interest" description="Disordered" evidence="1">
    <location>
        <begin position="77"/>
        <end position="97"/>
    </location>
</feature>
<protein>
    <submittedName>
        <fullName evidence="2">Uncharacterized protein</fullName>
    </submittedName>
</protein>
<evidence type="ECO:0000313" key="3">
    <source>
        <dbReference type="Proteomes" id="UP001633002"/>
    </source>
</evidence>
<comment type="caution">
    <text evidence="2">The sequence shown here is derived from an EMBL/GenBank/DDBJ whole genome shotgun (WGS) entry which is preliminary data.</text>
</comment>
<keyword evidence="3" id="KW-1185">Reference proteome</keyword>
<dbReference type="EMBL" id="JBJQOH010000003">
    <property type="protein sequence ID" value="KAL3692616.1"/>
    <property type="molecule type" value="Genomic_DNA"/>
</dbReference>
<organism evidence="2 3">
    <name type="scientific">Riccia sorocarpa</name>
    <dbReference type="NCBI Taxonomy" id="122646"/>
    <lineage>
        <taxon>Eukaryota</taxon>
        <taxon>Viridiplantae</taxon>
        <taxon>Streptophyta</taxon>
        <taxon>Embryophyta</taxon>
        <taxon>Marchantiophyta</taxon>
        <taxon>Marchantiopsida</taxon>
        <taxon>Marchantiidae</taxon>
        <taxon>Marchantiales</taxon>
        <taxon>Ricciaceae</taxon>
        <taxon>Riccia</taxon>
    </lineage>
</organism>
<proteinExistence type="predicted"/>
<reference evidence="2 3" key="1">
    <citation type="submission" date="2024-09" db="EMBL/GenBank/DDBJ databases">
        <title>Chromosome-scale assembly of Riccia sorocarpa.</title>
        <authorList>
            <person name="Paukszto L."/>
        </authorList>
    </citation>
    <scope>NUCLEOTIDE SEQUENCE [LARGE SCALE GENOMIC DNA]</scope>
    <source>
        <strain evidence="2">LP-2024</strain>
        <tissue evidence="2">Aerial parts of the thallus</tissue>
    </source>
</reference>
<dbReference type="AlphaFoldDB" id="A0ABD3HP74"/>
<evidence type="ECO:0000256" key="1">
    <source>
        <dbReference type="SAM" id="MobiDB-lite"/>
    </source>
</evidence>
<gene>
    <name evidence="2" type="ORF">R1sor_006267</name>
</gene>
<dbReference type="Proteomes" id="UP001633002">
    <property type="component" value="Unassembled WGS sequence"/>
</dbReference>
<name>A0ABD3HP74_9MARC</name>
<sequence length="141" mass="16033">MDNQNLTMSPVTVHQLLAHAEPSEDGYFYLNGVRLHNVRVYDDDANATFRPIVDFNEITYHFLDVIHTHATRFDKLQQSTENTATAQDQNMEGSAETQGDPLHLRVLAFLKRPINLQAVQVLRAEGLIHTDDTVNFRSINS</sequence>
<evidence type="ECO:0000313" key="2">
    <source>
        <dbReference type="EMBL" id="KAL3692616.1"/>
    </source>
</evidence>